<dbReference type="RefSeq" id="WP_084276522.1">
    <property type="nucleotide sequence ID" value="NZ_AP026671.1"/>
</dbReference>
<dbReference type="GO" id="GO:0009247">
    <property type="term" value="P:glycolipid biosynthetic process"/>
    <property type="evidence" value="ECO:0007669"/>
    <property type="project" value="UniProtKB-ARBA"/>
</dbReference>
<dbReference type="PANTHER" id="PTHR30606">
    <property type="entry name" value="LIPID A BIOSYNTHESIS LAUROYL ACYLTRANSFERASE"/>
    <property type="match status" value="1"/>
</dbReference>
<evidence type="ECO:0000256" key="1">
    <source>
        <dbReference type="ARBA" id="ARBA00004533"/>
    </source>
</evidence>
<dbReference type="Pfam" id="PF03279">
    <property type="entry name" value="Lip_A_acyltrans"/>
    <property type="match status" value="1"/>
</dbReference>
<accession>A0A1W1WV43</accession>
<name>A0A1W1WV43_9BACT</name>
<dbReference type="InterPro" id="IPR004960">
    <property type="entry name" value="LipA_acyltrans"/>
</dbReference>
<dbReference type="GO" id="GO:0016746">
    <property type="term" value="F:acyltransferase activity"/>
    <property type="evidence" value="ECO:0007669"/>
    <property type="project" value="UniProtKB-KW"/>
</dbReference>
<evidence type="ECO:0000256" key="3">
    <source>
        <dbReference type="ARBA" id="ARBA00022519"/>
    </source>
</evidence>
<keyword evidence="5" id="KW-0472">Membrane</keyword>
<organism evidence="7 8">
    <name type="scientific">Nitratiruptor tergarcus DSM 16512</name>
    <dbReference type="NCBI Taxonomy" id="1069081"/>
    <lineage>
        <taxon>Bacteria</taxon>
        <taxon>Pseudomonadati</taxon>
        <taxon>Campylobacterota</taxon>
        <taxon>Epsilonproteobacteria</taxon>
        <taxon>Nautiliales</taxon>
        <taxon>Nitratiruptoraceae</taxon>
        <taxon>Nitratiruptor</taxon>
    </lineage>
</organism>
<sequence length="269" mass="31160">MREWFEYGVAKTLLAFSRILPQSLLYALFEGLATLYYYIDSKRRELTKENLQHAGFSPSLALQSYCEIAKSLTEMLLIFTGRFDFTKIKGEFKLKSSKPKIFVTAHFGNWEALAHYMAQQGYPMAVVGREGNNKLIERNITTPFRQLYGNKLVYKEGAMRKLIASLKKGENIGLLIDQKAGNDGIDTTFFGRRCKTVPTIAMLAKRFDVEVVPIFLAREKDGFKIIQKEFSCEGCDIKEFTQKLNDIIEEVVREYPTQWFWMHNRWKLG</sequence>
<evidence type="ECO:0000313" key="7">
    <source>
        <dbReference type="EMBL" id="SMC10147.1"/>
    </source>
</evidence>
<dbReference type="AlphaFoldDB" id="A0A1W1WV43"/>
<evidence type="ECO:0000256" key="5">
    <source>
        <dbReference type="ARBA" id="ARBA00023136"/>
    </source>
</evidence>
<reference evidence="8" key="1">
    <citation type="submission" date="2017-04" db="EMBL/GenBank/DDBJ databases">
        <authorList>
            <person name="Varghese N."/>
            <person name="Submissions S."/>
        </authorList>
    </citation>
    <scope>NUCLEOTIDE SEQUENCE [LARGE SCALE GENOMIC DNA]</scope>
    <source>
        <strain evidence="8">DSM 16512</strain>
    </source>
</reference>
<evidence type="ECO:0000256" key="6">
    <source>
        <dbReference type="ARBA" id="ARBA00023315"/>
    </source>
</evidence>
<protein>
    <submittedName>
        <fullName evidence="7">KDO2-lipid IV(A) lauroyltransferase</fullName>
    </submittedName>
</protein>
<proteinExistence type="predicted"/>
<gene>
    <name evidence="7" type="ORF">SAMN05660197_1986</name>
</gene>
<keyword evidence="3" id="KW-0997">Cell inner membrane</keyword>
<evidence type="ECO:0000256" key="2">
    <source>
        <dbReference type="ARBA" id="ARBA00022475"/>
    </source>
</evidence>
<dbReference type="EMBL" id="FWWZ01000001">
    <property type="protein sequence ID" value="SMC10147.1"/>
    <property type="molecule type" value="Genomic_DNA"/>
</dbReference>
<keyword evidence="4 7" id="KW-0808">Transferase</keyword>
<dbReference type="CDD" id="cd07984">
    <property type="entry name" value="LPLAT_LABLAT-like"/>
    <property type="match status" value="1"/>
</dbReference>
<keyword evidence="8" id="KW-1185">Reference proteome</keyword>
<dbReference type="STRING" id="1069081.SAMN05660197_1986"/>
<dbReference type="PANTHER" id="PTHR30606:SF10">
    <property type="entry name" value="PHOSPHATIDYLINOSITOL MANNOSIDE ACYLTRANSFERASE"/>
    <property type="match status" value="1"/>
</dbReference>
<dbReference type="GO" id="GO:0005886">
    <property type="term" value="C:plasma membrane"/>
    <property type="evidence" value="ECO:0007669"/>
    <property type="project" value="UniProtKB-SubCell"/>
</dbReference>
<evidence type="ECO:0000256" key="4">
    <source>
        <dbReference type="ARBA" id="ARBA00022679"/>
    </source>
</evidence>
<keyword evidence="6" id="KW-0012">Acyltransferase</keyword>
<dbReference type="Proteomes" id="UP000192602">
    <property type="component" value="Unassembled WGS sequence"/>
</dbReference>
<evidence type="ECO:0000313" key="8">
    <source>
        <dbReference type="Proteomes" id="UP000192602"/>
    </source>
</evidence>
<comment type="subcellular location">
    <subcellularLocation>
        <location evidence="1">Cell inner membrane</location>
    </subcellularLocation>
</comment>
<dbReference type="OrthoDB" id="9803456at2"/>
<keyword evidence="2" id="KW-1003">Cell membrane</keyword>